<dbReference type="Gene3D" id="3.40.50.720">
    <property type="entry name" value="NAD(P)-binding Rossmann-like Domain"/>
    <property type="match status" value="1"/>
</dbReference>
<comment type="caution">
    <text evidence="3">The sequence shown here is derived from an EMBL/GenBank/DDBJ whole genome shotgun (WGS) entry which is preliminary data.</text>
</comment>
<reference evidence="3 4" key="1">
    <citation type="submission" date="2021-03" db="EMBL/GenBank/DDBJ databases">
        <title>Sequencing the genomes of 1000 actinobacteria strains.</title>
        <authorList>
            <person name="Klenk H.-P."/>
        </authorList>
    </citation>
    <scope>NUCLEOTIDE SEQUENCE [LARGE SCALE GENOMIC DNA]</scope>
    <source>
        <strain evidence="3 4">DSM 45516</strain>
    </source>
</reference>
<evidence type="ECO:0000259" key="2">
    <source>
        <dbReference type="Pfam" id="PF01370"/>
    </source>
</evidence>
<dbReference type="RefSeq" id="WP_209895238.1">
    <property type="nucleotide sequence ID" value="NZ_JAGGMR010000001.1"/>
</dbReference>
<evidence type="ECO:0000313" key="3">
    <source>
        <dbReference type="EMBL" id="MBP2192423.1"/>
    </source>
</evidence>
<dbReference type="Pfam" id="PF01370">
    <property type="entry name" value="Epimerase"/>
    <property type="match status" value="1"/>
</dbReference>
<proteinExistence type="predicted"/>
<evidence type="ECO:0000256" key="1">
    <source>
        <dbReference type="SAM" id="MobiDB-lite"/>
    </source>
</evidence>
<dbReference type="PANTHER" id="PTHR48079">
    <property type="entry name" value="PROTEIN YEEZ"/>
    <property type="match status" value="1"/>
</dbReference>
<accession>A0ABS4QL36</accession>
<dbReference type="PANTHER" id="PTHR48079:SF6">
    <property type="entry name" value="NAD(P)-BINDING DOMAIN-CONTAINING PROTEIN-RELATED"/>
    <property type="match status" value="1"/>
</dbReference>
<dbReference type="SUPFAM" id="SSF51735">
    <property type="entry name" value="NAD(P)-binding Rossmann-fold domains"/>
    <property type="match status" value="1"/>
</dbReference>
<organism evidence="3 4">
    <name type="scientific">Nocardia goodfellowii</name>
    <dbReference type="NCBI Taxonomy" id="882446"/>
    <lineage>
        <taxon>Bacteria</taxon>
        <taxon>Bacillati</taxon>
        <taxon>Actinomycetota</taxon>
        <taxon>Actinomycetes</taxon>
        <taxon>Mycobacteriales</taxon>
        <taxon>Nocardiaceae</taxon>
        <taxon>Nocardia</taxon>
    </lineage>
</organism>
<dbReference type="InterPro" id="IPR051783">
    <property type="entry name" value="NAD(P)-dependent_oxidoreduct"/>
</dbReference>
<dbReference type="InterPro" id="IPR001509">
    <property type="entry name" value="Epimerase_deHydtase"/>
</dbReference>
<name>A0ABS4QL36_9NOCA</name>
<feature type="region of interest" description="Disordered" evidence="1">
    <location>
        <begin position="326"/>
        <end position="355"/>
    </location>
</feature>
<feature type="domain" description="NAD-dependent epimerase/dehydratase" evidence="2">
    <location>
        <begin position="3"/>
        <end position="232"/>
    </location>
</feature>
<dbReference type="EMBL" id="JAGGMR010000001">
    <property type="protein sequence ID" value="MBP2192423.1"/>
    <property type="molecule type" value="Genomic_DNA"/>
</dbReference>
<keyword evidence="4" id="KW-1185">Reference proteome</keyword>
<feature type="compositionally biased region" description="Polar residues" evidence="1">
    <location>
        <begin position="344"/>
        <end position="355"/>
    </location>
</feature>
<evidence type="ECO:0000313" key="4">
    <source>
        <dbReference type="Proteomes" id="UP001519325"/>
    </source>
</evidence>
<gene>
    <name evidence="3" type="ORF">BJ987_005324</name>
</gene>
<protein>
    <submittedName>
        <fullName evidence="3">Nucleoside-diphosphate-sugar epimerase</fullName>
    </submittedName>
</protein>
<sequence length="355" mass="38091">MKVVITGASGNVGTALLNTVRAEGWEVVGIARRPPAADREPYTGVRWIQCDIGDPSALPVLTSACTGADVVVHLAWAIHPRTGDPPPDRTNRLGTAQVLHAAAASGVAHLICASSVAAYTPTARWRRVDEQWPRSGIATSAYSSGKVVLEQQLDAFARAHPAIRLARIRPCAVTQGAAAAELADWLLSRWLPRAVIGHRLLPVPLWRDFRLQLVHAEDVAAAIRLIIREKATGAFDLAAEPVLSAPMLATIFGGFRLPVPRPLLTAAAWASWRLGLQPLHHGWLDLADQACLIETGRARRELGWSPKHDAIAVAAELATGLRMRQHGDSPVLAPPRAPFRVGSPTHQSQAAAESE</sequence>
<dbReference type="InterPro" id="IPR036291">
    <property type="entry name" value="NAD(P)-bd_dom_sf"/>
</dbReference>
<dbReference type="Proteomes" id="UP001519325">
    <property type="component" value="Unassembled WGS sequence"/>
</dbReference>